<gene>
    <name evidence="2" type="ORF">ACFP81_03260</name>
</gene>
<dbReference type="Pfam" id="PF03989">
    <property type="entry name" value="DNA_gyraseA_C"/>
    <property type="match status" value="6"/>
</dbReference>
<comment type="caution">
    <text evidence="2">The sequence shown here is derived from an EMBL/GenBank/DDBJ whole genome shotgun (WGS) entry which is preliminary data.</text>
</comment>
<dbReference type="InterPro" id="IPR050220">
    <property type="entry name" value="Type_II_DNA_Topoisomerases"/>
</dbReference>
<dbReference type="PANTHER" id="PTHR43493:SF5">
    <property type="entry name" value="DNA GYRASE SUBUNIT A, CHLOROPLASTIC_MITOCHONDRIAL"/>
    <property type="match status" value="1"/>
</dbReference>
<dbReference type="RefSeq" id="WP_380083619.1">
    <property type="nucleotide sequence ID" value="NZ_JBHSWD010000001.1"/>
</dbReference>
<name>A0ABW1YAX5_9DEIO</name>
<evidence type="ECO:0000256" key="1">
    <source>
        <dbReference type="SAM" id="MobiDB-lite"/>
    </source>
</evidence>
<feature type="region of interest" description="Disordered" evidence="1">
    <location>
        <begin position="9"/>
        <end position="30"/>
    </location>
</feature>
<dbReference type="Gene3D" id="2.120.10.90">
    <property type="entry name" value="DNA gyrase/topoisomerase IV, subunit A, C-terminal"/>
    <property type="match status" value="1"/>
</dbReference>
<sequence length="307" mass="33277">MTRAGYLKRTNLTNYREQKRGGRGSSGGKLRDEDANTGVFVGSTHDYLLFFTDQGRVFHEKIYDLPEAGRDAKGTHIRNLLPSLRQDENIASVLSVSGFDQAGSFIFATKSGIIKKSLITDYANITSAGLIAINLQQGDELIGVDIQQNGDDVVLATKNGQAMRFEASLVRDTGRATQGVIGIRLREGDEVVSMALVPQSDTGGELLAVSEYGLGKRTKVADYPSKGRGGLGVITLDITEKTGPLVTLAHVAGNEELMVLTEKGTVIRTRVEEVRVTGRNAQGVKVINIGDKDRVIDAFPIRREDEL</sequence>
<dbReference type="EMBL" id="JBHSWD010000001">
    <property type="protein sequence ID" value="MFC6591141.1"/>
    <property type="molecule type" value="Genomic_DNA"/>
</dbReference>
<evidence type="ECO:0000313" key="2">
    <source>
        <dbReference type="EMBL" id="MFC6591141.1"/>
    </source>
</evidence>
<dbReference type="InterPro" id="IPR035516">
    <property type="entry name" value="Gyrase/topoIV_suA_C"/>
</dbReference>
<organism evidence="2 3">
    <name type="scientific">Deinococcus lacus</name>
    <dbReference type="NCBI Taxonomy" id="392561"/>
    <lineage>
        <taxon>Bacteria</taxon>
        <taxon>Thermotogati</taxon>
        <taxon>Deinococcota</taxon>
        <taxon>Deinococci</taxon>
        <taxon>Deinococcales</taxon>
        <taxon>Deinococcaceae</taxon>
        <taxon>Deinococcus</taxon>
    </lineage>
</organism>
<proteinExistence type="predicted"/>
<accession>A0ABW1YAX5</accession>
<dbReference type="Proteomes" id="UP001596297">
    <property type="component" value="Unassembled WGS sequence"/>
</dbReference>
<keyword evidence="3" id="KW-1185">Reference proteome</keyword>
<dbReference type="PANTHER" id="PTHR43493">
    <property type="entry name" value="DNA GYRASE/TOPOISOMERASE SUBUNIT A"/>
    <property type="match status" value="1"/>
</dbReference>
<protein>
    <submittedName>
        <fullName evidence="2">DNA gyrase C-terminal beta-propeller domain-containing protein</fullName>
    </submittedName>
</protein>
<reference evidence="3" key="1">
    <citation type="journal article" date="2019" name="Int. J. Syst. Evol. Microbiol.">
        <title>The Global Catalogue of Microorganisms (GCM) 10K type strain sequencing project: providing services to taxonomists for standard genome sequencing and annotation.</title>
        <authorList>
            <consortium name="The Broad Institute Genomics Platform"/>
            <consortium name="The Broad Institute Genome Sequencing Center for Infectious Disease"/>
            <person name="Wu L."/>
            <person name="Ma J."/>
        </authorList>
    </citation>
    <scope>NUCLEOTIDE SEQUENCE [LARGE SCALE GENOMIC DNA]</scope>
    <source>
        <strain evidence="3">CGMCC 1.15772</strain>
    </source>
</reference>
<evidence type="ECO:0000313" key="3">
    <source>
        <dbReference type="Proteomes" id="UP001596297"/>
    </source>
</evidence>
<dbReference type="InterPro" id="IPR006691">
    <property type="entry name" value="GyrA/parC_rep"/>
</dbReference>
<dbReference type="SUPFAM" id="SSF101904">
    <property type="entry name" value="GyrA/ParC C-terminal domain-like"/>
    <property type="match status" value="1"/>
</dbReference>